<dbReference type="OMA" id="CICATQH"/>
<organism evidence="1 2">
    <name type="scientific">Leptomonas seymouri</name>
    <dbReference type="NCBI Taxonomy" id="5684"/>
    <lineage>
        <taxon>Eukaryota</taxon>
        <taxon>Discoba</taxon>
        <taxon>Euglenozoa</taxon>
        <taxon>Kinetoplastea</taxon>
        <taxon>Metakinetoplastina</taxon>
        <taxon>Trypanosomatida</taxon>
        <taxon>Trypanosomatidae</taxon>
        <taxon>Leishmaniinae</taxon>
        <taxon>Leptomonas</taxon>
    </lineage>
</organism>
<gene>
    <name evidence="1" type="ORF">ABL78_5269</name>
</gene>
<accession>A0A0N0P4T8</accession>
<keyword evidence="2" id="KW-1185">Reference proteome</keyword>
<name>A0A0N0P4T8_LEPSE</name>
<comment type="caution">
    <text evidence="1">The sequence shown here is derived from an EMBL/GenBank/DDBJ whole genome shotgun (WGS) entry which is preliminary data.</text>
</comment>
<reference evidence="1 2" key="1">
    <citation type="journal article" date="2015" name="PLoS Pathog.">
        <title>Leptomonas seymouri: Adaptations to the Dixenous Life Cycle Analyzed by Genome Sequencing, Transcriptome Profiling and Co-infection with Leishmania donovani.</title>
        <authorList>
            <person name="Kraeva N."/>
            <person name="Butenko A."/>
            <person name="Hlavacova J."/>
            <person name="Kostygov A."/>
            <person name="Myskova J."/>
            <person name="Grybchuk D."/>
            <person name="Lestinova T."/>
            <person name="Votypka J."/>
            <person name="Volf P."/>
            <person name="Opperdoes F."/>
            <person name="Flegontov P."/>
            <person name="Lukes J."/>
            <person name="Yurchenko V."/>
        </authorList>
    </citation>
    <scope>NUCLEOTIDE SEQUENCE [LARGE SCALE GENOMIC DNA]</scope>
    <source>
        <strain evidence="1 2">ATCC 30220</strain>
    </source>
</reference>
<sequence>MQTDDFTCASDDLQSLQRCAVAGHTGLTSTFRYCGVAEWNHRQGEQRSRKAVQNLCFNVSEAAQQTAAFQGLGSEPSLPSSYDGTHLSSVCGGGVCSFHHTGASCFPSLCYRAAVAEMRSAEGITERRRPGLPHDIRGDAEDAATEELGLLWSLVPPHLLISCIQTPRDAELILARLREEERLLCQPQC</sequence>
<evidence type="ECO:0000313" key="1">
    <source>
        <dbReference type="EMBL" id="KPI85689.1"/>
    </source>
</evidence>
<protein>
    <submittedName>
        <fullName evidence="1">Uncharacterized protein</fullName>
    </submittedName>
</protein>
<dbReference type="OrthoDB" id="259766at2759"/>
<dbReference type="AlphaFoldDB" id="A0A0N0P4T8"/>
<proteinExistence type="predicted"/>
<dbReference type="Proteomes" id="UP000038009">
    <property type="component" value="Unassembled WGS sequence"/>
</dbReference>
<evidence type="ECO:0000313" key="2">
    <source>
        <dbReference type="Proteomes" id="UP000038009"/>
    </source>
</evidence>
<dbReference type="VEuPathDB" id="TriTrypDB:Lsey_0172_0210"/>
<dbReference type="EMBL" id="LJSK01000172">
    <property type="protein sequence ID" value="KPI85689.1"/>
    <property type="molecule type" value="Genomic_DNA"/>
</dbReference>